<keyword evidence="2 6" id="KW-0732">Signal</keyword>
<feature type="chain" id="PRO_5046795894" evidence="6">
    <location>
        <begin position="30"/>
        <end position="147"/>
    </location>
</feature>
<evidence type="ECO:0000256" key="1">
    <source>
        <dbReference type="ARBA" id="ARBA00022475"/>
    </source>
</evidence>
<evidence type="ECO:0000313" key="7">
    <source>
        <dbReference type="EMBL" id="MFN6542571.1"/>
    </source>
</evidence>
<keyword evidence="4" id="KW-0564">Palmitate</keyword>
<gene>
    <name evidence="7" type="ORF">ACK4CT_05190</name>
</gene>
<evidence type="ECO:0000256" key="4">
    <source>
        <dbReference type="ARBA" id="ARBA00023139"/>
    </source>
</evidence>
<evidence type="ECO:0000256" key="2">
    <source>
        <dbReference type="ARBA" id="ARBA00022729"/>
    </source>
</evidence>
<keyword evidence="1" id="KW-1003">Cell membrane</keyword>
<comment type="caution">
    <text evidence="7">The sequence shown here is derived from an EMBL/GenBank/DDBJ whole genome shotgun (WGS) entry which is preliminary data.</text>
</comment>
<dbReference type="Proteomes" id="UP001635816">
    <property type="component" value="Unassembled WGS sequence"/>
</dbReference>
<dbReference type="EMBL" id="JBKBDD010000001">
    <property type="protein sequence ID" value="MFN6542571.1"/>
    <property type="molecule type" value="Genomic_DNA"/>
</dbReference>
<keyword evidence="8" id="KW-1185">Reference proteome</keyword>
<accession>A0ABW9L3P6</accession>
<protein>
    <submittedName>
        <fullName evidence="7">Lipoprotein LpqH</fullName>
    </submittedName>
</protein>
<feature type="signal peptide" evidence="6">
    <location>
        <begin position="1"/>
        <end position="29"/>
    </location>
</feature>
<evidence type="ECO:0000256" key="5">
    <source>
        <dbReference type="ARBA" id="ARBA00023288"/>
    </source>
</evidence>
<keyword evidence="5 7" id="KW-0449">Lipoprotein</keyword>
<reference evidence="7 8" key="1">
    <citation type="submission" date="2024-12" db="EMBL/GenBank/DDBJ databases">
        <title>The coexistence of Mycolicibacterium septicum and Mycolicibacterium nivoides in clinical samples.</title>
        <authorList>
            <person name="Wang C."/>
            <person name="Feng Y."/>
            <person name="Zong Z."/>
        </authorList>
    </citation>
    <scope>NUCLEOTIDE SEQUENCE [LARGE SCALE GENOMIC DNA]</scope>
    <source>
        <strain evidence="7 8">120309</strain>
    </source>
</reference>
<evidence type="ECO:0000313" key="8">
    <source>
        <dbReference type="Proteomes" id="UP001635816"/>
    </source>
</evidence>
<dbReference type="InterPro" id="IPR008691">
    <property type="entry name" value="LpqH"/>
</dbReference>
<evidence type="ECO:0000256" key="3">
    <source>
        <dbReference type="ARBA" id="ARBA00023136"/>
    </source>
</evidence>
<dbReference type="Pfam" id="PF05481">
    <property type="entry name" value="Myco_19_kDa"/>
    <property type="match status" value="1"/>
</dbReference>
<dbReference type="RefSeq" id="WP_234927139.1">
    <property type="nucleotide sequence ID" value="NZ_JBKBDD010000001.1"/>
</dbReference>
<evidence type="ECO:0000256" key="6">
    <source>
        <dbReference type="SAM" id="SignalP"/>
    </source>
</evidence>
<keyword evidence="3" id="KW-0472">Membrane</keyword>
<proteinExistence type="predicted"/>
<organism evidence="7 8">
    <name type="scientific">Mycolicibacterium nivoides</name>
    <dbReference type="NCBI Taxonomy" id="2487344"/>
    <lineage>
        <taxon>Bacteria</taxon>
        <taxon>Bacillati</taxon>
        <taxon>Actinomycetota</taxon>
        <taxon>Actinomycetes</taxon>
        <taxon>Mycobacteriales</taxon>
        <taxon>Mycobacteriaceae</taxon>
        <taxon>Mycolicibacterium</taxon>
    </lineage>
</organism>
<sequence length="147" mass="15756">MRHTQQRVRWAAARTAMVVALAASASACAAPAGSPADANTARVFIDDQEMATAYKVQCTQISWLWTIETEPQTPGFTAIIQTGASVEPKVMRIRDLTGFTGGALAEASDTQAGIDDTKFHLSGTAHGSFADRPTKPAEVRYRVEARC</sequence>
<dbReference type="PROSITE" id="PS51257">
    <property type="entry name" value="PROKAR_LIPOPROTEIN"/>
    <property type="match status" value="1"/>
</dbReference>
<name>A0ABW9L3P6_9MYCO</name>